<gene>
    <name evidence="2" type="ORF">SAMN04487990_11311</name>
</gene>
<accession>A0A1H4B2V2</accession>
<dbReference type="STRING" id="283786.SAMN04487990_11311"/>
<organism evidence="2 3">
    <name type="scientific">Bizionia paragorgiae</name>
    <dbReference type="NCBI Taxonomy" id="283786"/>
    <lineage>
        <taxon>Bacteria</taxon>
        <taxon>Pseudomonadati</taxon>
        <taxon>Bacteroidota</taxon>
        <taxon>Flavobacteriia</taxon>
        <taxon>Flavobacteriales</taxon>
        <taxon>Flavobacteriaceae</taxon>
        <taxon>Bizionia</taxon>
    </lineage>
</organism>
<dbReference type="SUPFAM" id="SSF53474">
    <property type="entry name" value="alpha/beta-Hydrolases"/>
    <property type="match status" value="1"/>
</dbReference>
<keyword evidence="3" id="KW-1185">Reference proteome</keyword>
<evidence type="ECO:0000259" key="1">
    <source>
        <dbReference type="Pfam" id="PF02230"/>
    </source>
</evidence>
<sequence length="213" mass="24569">MNSTEKEISYVSKNSYSTLNRLTEKTKTIWFVCHGMGYLSRYFIKYFSQLNPEENYIIAPQAQSKYYQSKNFKHVGASWLTKENTVVETKNIYAYFDAVLKAEYFPKSVNLIVFGYSQGVSVSLRYLAKTKLQCQQLVIHSGGIPKELTPDDFSYLNQETSVRLIYGTEDEYLNSGRIEEETKKAEALFGKRIDIMPFKGKHVVNVELINTLV</sequence>
<dbReference type="Pfam" id="PF02230">
    <property type="entry name" value="Abhydrolase_2"/>
    <property type="match status" value="1"/>
</dbReference>
<dbReference type="AlphaFoldDB" id="A0A1H4B2V2"/>
<proteinExistence type="predicted"/>
<dbReference type="RefSeq" id="WP_092134825.1">
    <property type="nucleotide sequence ID" value="NZ_FNQK01000013.1"/>
</dbReference>
<dbReference type="GO" id="GO:0016787">
    <property type="term" value="F:hydrolase activity"/>
    <property type="evidence" value="ECO:0007669"/>
    <property type="project" value="InterPro"/>
</dbReference>
<dbReference type="InterPro" id="IPR029058">
    <property type="entry name" value="AB_hydrolase_fold"/>
</dbReference>
<dbReference type="Gene3D" id="3.40.50.1820">
    <property type="entry name" value="alpha/beta hydrolase"/>
    <property type="match status" value="1"/>
</dbReference>
<protein>
    <submittedName>
        <fullName evidence="2">Predicted esterase</fullName>
    </submittedName>
</protein>
<dbReference type="EMBL" id="FNQK01000013">
    <property type="protein sequence ID" value="SEA42384.1"/>
    <property type="molecule type" value="Genomic_DNA"/>
</dbReference>
<dbReference type="InterPro" id="IPR003140">
    <property type="entry name" value="PLipase/COase/thioEstase"/>
</dbReference>
<dbReference type="OrthoDB" id="595091at2"/>
<evidence type="ECO:0000313" key="2">
    <source>
        <dbReference type="EMBL" id="SEA42384.1"/>
    </source>
</evidence>
<name>A0A1H4B2V2_BIZPA</name>
<reference evidence="2 3" key="1">
    <citation type="submission" date="2016-10" db="EMBL/GenBank/DDBJ databases">
        <authorList>
            <person name="de Groot N.N."/>
        </authorList>
    </citation>
    <scope>NUCLEOTIDE SEQUENCE [LARGE SCALE GENOMIC DNA]</scope>
    <source>
        <strain evidence="2 3">DSM 23842</strain>
    </source>
</reference>
<dbReference type="Proteomes" id="UP000198846">
    <property type="component" value="Unassembled WGS sequence"/>
</dbReference>
<evidence type="ECO:0000313" key="3">
    <source>
        <dbReference type="Proteomes" id="UP000198846"/>
    </source>
</evidence>
<feature type="domain" description="Phospholipase/carboxylesterase/thioesterase" evidence="1">
    <location>
        <begin position="25"/>
        <end position="199"/>
    </location>
</feature>